<dbReference type="EMBL" id="LT598449">
    <property type="protein sequence ID" value="SCU78928.1"/>
    <property type="molecule type" value="Genomic_DNA"/>
</dbReference>
<feature type="binding site" evidence="10">
    <location>
        <position position="146"/>
    </location>
    <ligand>
        <name>Mg(2+)</name>
        <dbReference type="ChEBI" id="CHEBI:18420"/>
        <label>1</label>
        <note>catalytic</note>
    </ligand>
</feature>
<dbReference type="CDD" id="cd01517">
    <property type="entry name" value="PAP_phosphatase"/>
    <property type="match status" value="1"/>
</dbReference>
<evidence type="ECO:0000256" key="1">
    <source>
        <dbReference type="ARBA" id="ARBA00001946"/>
    </source>
</evidence>
<feature type="binding site" evidence="10">
    <location>
        <position position="148"/>
    </location>
    <ligand>
        <name>Mg(2+)</name>
        <dbReference type="ChEBI" id="CHEBI:18420"/>
        <label>1</label>
        <note>catalytic</note>
    </ligand>
</feature>
<feature type="binding site" evidence="10">
    <location>
        <position position="71"/>
    </location>
    <ligand>
        <name>Mg(2+)</name>
        <dbReference type="ChEBI" id="CHEBI:18420"/>
        <label>1</label>
        <note>catalytic</note>
    </ligand>
</feature>
<keyword evidence="5 11" id="KW-0378">Hydrolase</keyword>
<evidence type="ECO:0000256" key="4">
    <source>
        <dbReference type="ARBA" id="ARBA00022723"/>
    </source>
</evidence>
<dbReference type="PANTHER" id="PTHR43200:SF6">
    <property type="entry name" value="3'(2'),5'-BISPHOSPHATE NUCLEOTIDASE"/>
    <property type="match status" value="1"/>
</dbReference>
<comment type="function">
    <text evidence="11">Converts adenosine 3'-phosphate 5'-phosphosulfate (PAPS) to adenosine 5'-phosphosulfate (APS) and 3'(2')-phosphoadenosine 5'-phosphate (PAP) to AMP.</text>
</comment>
<evidence type="ECO:0000256" key="11">
    <source>
        <dbReference type="RuleBase" id="RU368076"/>
    </source>
</evidence>
<evidence type="ECO:0000256" key="2">
    <source>
        <dbReference type="ARBA" id="ARBA00009759"/>
    </source>
</evidence>
<keyword evidence="4 10" id="KW-0479">Metal-binding</keyword>
<dbReference type="InterPro" id="IPR020583">
    <property type="entry name" value="Inositol_monoP_metal-BS"/>
</dbReference>
<dbReference type="AlphaFoldDB" id="A0A1G4IQ86"/>
<dbReference type="InterPro" id="IPR020550">
    <property type="entry name" value="Inositol_monophosphatase_CS"/>
</dbReference>
<gene>
    <name evidence="12" type="ORF">LANO_0A04500G</name>
</gene>
<dbReference type="GO" id="GO:0008441">
    <property type="term" value="F:3'(2'),5'-bisphosphate nucleotidase activity"/>
    <property type="evidence" value="ECO:0007669"/>
    <property type="project" value="UniProtKB-UniRule"/>
</dbReference>
<dbReference type="Pfam" id="PF00459">
    <property type="entry name" value="Inositol_P"/>
    <property type="match status" value="1"/>
</dbReference>
<comment type="similarity">
    <text evidence="2 11">Belongs to the inositol monophosphatase superfamily.</text>
</comment>
<dbReference type="NCBIfam" id="TIGR01330">
    <property type="entry name" value="bisphos_HAL2"/>
    <property type="match status" value="1"/>
</dbReference>
<reference evidence="13" key="1">
    <citation type="submission" date="2016-03" db="EMBL/GenBank/DDBJ databases">
        <authorList>
            <person name="Devillers Hugo."/>
        </authorList>
    </citation>
    <scope>NUCLEOTIDE SEQUENCE [LARGE SCALE GENOMIC DNA]</scope>
</reference>
<protein>
    <recommendedName>
        <fullName evidence="3 11">3'(2'),5'-bisphosphate nucleotidase</fullName>
        <ecNumber evidence="3 11">3.1.3.7</ecNumber>
    </recommendedName>
</protein>
<dbReference type="Gene3D" id="3.30.540.10">
    <property type="entry name" value="Fructose-1,6-Bisphosphatase, subunit A, domain 1"/>
    <property type="match status" value="1"/>
</dbReference>
<comment type="catalytic activity">
    <reaction evidence="9">
        <text>3'-phosphoadenylyl sulfate + H2O = adenosine 5'-phosphosulfate + phosphate</text>
        <dbReference type="Rhea" id="RHEA:77639"/>
        <dbReference type="ChEBI" id="CHEBI:15377"/>
        <dbReference type="ChEBI" id="CHEBI:43474"/>
        <dbReference type="ChEBI" id="CHEBI:58243"/>
        <dbReference type="ChEBI" id="CHEBI:58339"/>
        <dbReference type="EC" id="3.1.3.7"/>
    </reaction>
    <physiologicalReaction direction="left-to-right" evidence="9">
        <dbReference type="Rhea" id="RHEA:77640"/>
    </physiologicalReaction>
</comment>
<evidence type="ECO:0000256" key="10">
    <source>
        <dbReference type="PIRSR" id="PIRSR600760-2"/>
    </source>
</evidence>
<evidence type="ECO:0000256" key="9">
    <source>
        <dbReference type="ARBA" id="ARBA00044484"/>
    </source>
</evidence>
<evidence type="ECO:0000256" key="8">
    <source>
        <dbReference type="ARBA" id="ARBA00044479"/>
    </source>
</evidence>
<accession>A0A1G4IQ86</accession>
<comment type="catalytic activity">
    <reaction evidence="7">
        <text>adenosine 2',5'-bisphosphate + H2O = AMP + phosphate</text>
        <dbReference type="Rhea" id="RHEA:77643"/>
        <dbReference type="ChEBI" id="CHEBI:15377"/>
        <dbReference type="ChEBI" id="CHEBI:43474"/>
        <dbReference type="ChEBI" id="CHEBI:194156"/>
        <dbReference type="ChEBI" id="CHEBI:456215"/>
        <dbReference type="EC" id="3.1.3.7"/>
    </reaction>
    <physiologicalReaction direction="left-to-right" evidence="7">
        <dbReference type="Rhea" id="RHEA:77644"/>
    </physiologicalReaction>
</comment>
<dbReference type="Proteomes" id="UP000189911">
    <property type="component" value="Chromosome A"/>
</dbReference>
<evidence type="ECO:0000256" key="6">
    <source>
        <dbReference type="ARBA" id="ARBA00022842"/>
    </source>
</evidence>
<dbReference type="InterPro" id="IPR006239">
    <property type="entry name" value="DPNP"/>
</dbReference>
<dbReference type="EC" id="3.1.3.7" evidence="3 11"/>
<name>A0A1G4IQ86_9SACH</name>
<dbReference type="PROSITE" id="PS00629">
    <property type="entry name" value="IMP_1"/>
    <property type="match status" value="1"/>
</dbReference>
<feature type="binding site" evidence="10">
    <location>
        <position position="149"/>
    </location>
    <ligand>
        <name>Mg(2+)</name>
        <dbReference type="ChEBI" id="CHEBI:18420"/>
        <label>1</label>
        <note>catalytic</note>
    </ligand>
</feature>
<sequence length="363" mass="39642">MPFEKELFVATQALKKASLLTKRIQSQVIANKDSTITKEDTSPVTVGDYSAQAIVINAIKANFPQDKIVGEEESTGLSDSFVSRILSEIQENDKHYAKTFGVADSRASGMQFTNAEYPLSSLDDVRKVIDMGDFDGGAKSRFWCLDPIDGTKGFLRGEQFAVCLALIVDGVVELGCIGCPNLQLADYGGQDTNIEKSQELGYLFRAVRGQGAFFAPTISDFEWLPVHCRTLNSTEPMVSLEGVEKGHSAHSEQSQVKEKLDISRSLHLDSQVKYCLLVLGLGDVYLRLPIKLSYEEKIWDHAAGNVLVTEAGGIHTDSFNNVPLDFSRGRTLQSKGVIASSGPEELHARIVAASSEVMNKASK</sequence>
<dbReference type="PANTHER" id="PTHR43200">
    <property type="entry name" value="PHOSPHATASE"/>
    <property type="match status" value="1"/>
</dbReference>
<dbReference type="InterPro" id="IPR051090">
    <property type="entry name" value="Inositol_monoP_superfamily"/>
</dbReference>
<dbReference type="FunFam" id="3.30.540.10:FF:000015">
    <property type="entry name" value="3',5'-bisphosphate nucleotidase"/>
    <property type="match status" value="1"/>
</dbReference>
<keyword evidence="13" id="KW-1185">Reference proteome</keyword>
<evidence type="ECO:0000313" key="13">
    <source>
        <dbReference type="Proteomes" id="UP000189911"/>
    </source>
</evidence>
<evidence type="ECO:0000256" key="7">
    <source>
        <dbReference type="ARBA" id="ARBA00044466"/>
    </source>
</evidence>
<evidence type="ECO:0000256" key="3">
    <source>
        <dbReference type="ARBA" id="ARBA00012633"/>
    </source>
</evidence>
<feature type="binding site" evidence="10">
    <location>
        <position position="300"/>
    </location>
    <ligand>
        <name>Mg(2+)</name>
        <dbReference type="ChEBI" id="CHEBI:18420"/>
        <label>1</label>
        <note>catalytic</note>
    </ligand>
</feature>
<comment type="catalytic activity">
    <reaction evidence="8">
        <text>adenosine 3',5'-bisphosphate + H2O = AMP + phosphate</text>
        <dbReference type="Rhea" id="RHEA:10040"/>
        <dbReference type="ChEBI" id="CHEBI:15377"/>
        <dbReference type="ChEBI" id="CHEBI:43474"/>
        <dbReference type="ChEBI" id="CHEBI:58343"/>
        <dbReference type="ChEBI" id="CHEBI:456215"/>
        <dbReference type="EC" id="3.1.3.7"/>
    </reaction>
    <physiologicalReaction direction="left-to-right" evidence="8">
        <dbReference type="Rhea" id="RHEA:10041"/>
    </physiologicalReaction>
</comment>
<dbReference type="GO" id="GO:0046854">
    <property type="term" value="P:phosphatidylinositol phosphate biosynthetic process"/>
    <property type="evidence" value="ECO:0007669"/>
    <property type="project" value="InterPro"/>
</dbReference>
<dbReference type="GO" id="GO:0043647">
    <property type="term" value="P:inositol phosphate metabolic process"/>
    <property type="evidence" value="ECO:0007669"/>
    <property type="project" value="UniProtKB-UniRule"/>
</dbReference>
<dbReference type="GO" id="GO:0046872">
    <property type="term" value="F:metal ion binding"/>
    <property type="evidence" value="ECO:0007669"/>
    <property type="project" value="UniProtKB-UniRule"/>
</dbReference>
<proteinExistence type="inferred from homology"/>
<dbReference type="OrthoDB" id="411145at2759"/>
<dbReference type="Gene3D" id="3.40.190.80">
    <property type="match status" value="1"/>
</dbReference>
<organism evidence="12 13">
    <name type="scientific">Lachancea nothofagi CBS 11611</name>
    <dbReference type="NCBI Taxonomy" id="1266666"/>
    <lineage>
        <taxon>Eukaryota</taxon>
        <taxon>Fungi</taxon>
        <taxon>Dikarya</taxon>
        <taxon>Ascomycota</taxon>
        <taxon>Saccharomycotina</taxon>
        <taxon>Saccharomycetes</taxon>
        <taxon>Saccharomycetales</taxon>
        <taxon>Saccharomycetaceae</taxon>
        <taxon>Lachancea</taxon>
    </lineage>
</organism>
<dbReference type="InterPro" id="IPR000760">
    <property type="entry name" value="Inositol_monophosphatase-like"/>
</dbReference>
<keyword evidence="6 10" id="KW-0460">Magnesium</keyword>
<dbReference type="SUPFAM" id="SSF56655">
    <property type="entry name" value="Carbohydrate phosphatase"/>
    <property type="match status" value="1"/>
</dbReference>
<dbReference type="GO" id="GO:0000103">
    <property type="term" value="P:sulfate assimilation"/>
    <property type="evidence" value="ECO:0007669"/>
    <property type="project" value="TreeGrafter"/>
</dbReference>
<dbReference type="PROSITE" id="PS00630">
    <property type="entry name" value="IMP_2"/>
    <property type="match status" value="1"/>
</dbReference>
<evidence type="ECO:0000313" key="12">
    <source>
        <dbReference type="EMBL" id="SCU78928.1"/>
    </source>
</evidence>
<evidence type="ECO:0000256" key="5">
    <source>
        <dbReference type="ARBA" id="ARBA00022801"/>
    </source>
</evidence>
<comment type="cofactor">
    <cofactor evidence="1 10 11">
        <name>Mg(2+)</name>
        <dbReference type="ChEBI" id="CHEBI:18420"/>
    </cofactor>
</comment>